<dbReference type="SUPFAM" id="SSF56281">
    <property type="entry name" value="Metallo-hydrolase/oxidoreductase"/>
    <property type="match status" value="1"/>
</dbReference>
<accession>A0A1F6CQ50</accession>
<dbReference type="Proteomes" id="UP000176445">
    <property type="component" value="Unassembled WGS sequence"/>
</dbReference>
<sequence length="284" mass="30863">MRRSVQVKSIAVLLLLIVTLCIWYAAIREDQRGRLTVSFLDVGQGDSIFIQAPSGRQVLIDGGPDTSVLRKLSRLMPWYDRSIDVIIPTHPDIDHVSGLVDVLARYKVSYIVHSDVEGDTPTAQALVSSITREGTEQLIAKRGQIIDLGRGASLEVLFPDRSVAHVDTNTGCVVTRLVYGATAFMLSCDAPQEIEDYLVQLDGASLHSNVLKAGHHGSKTSSGPLFLGYVAPEYAVFSRGCDNSYGHPTPEVVARFAQFGIPTSDTCTDGTITFVSDGQTVRRD</sequence>
<dbReference type="InterPro" id="IPR036866">
    <property type="entry name" value="RibonucZ/Hydroxyglut_hydro"/>
</dbReference>
<name>A0A1F6CQ50_9BACT</name>
<dbReference type="SMART" id="SM00849">
    <property type="entry name" value="Lactamase_B"/>
    <property type="match status" value="1"/>
</dbReference>
<organism evidence="2 3">
    <name type="scientific">Candidatus Kaiserbacteria bacterium RIFCSPHIGHO2_01_FULL_54_36b</name>
    <dbReference type="NCBI Taxonomy" id="1798483"/>
    <lineage>
        <taxon>Bacteria</taxon>
        <taxon>Candidatus Kaiseribacteriota</taxon>
    </lineage>
</organism>
<evidence type="ECO:0000259" key="1">
    <source>
        <dbReference type="SMART" id="SM00849"/>
    </source>
</evidence>
<dbReference type="Gene3D" id="3.60.15.10">
    <property type="entry name" value="Ribonuclease Z/Hydroxyacylglutathione hydrolase-like"/>
    <property type="match status" value="1"/>
</dbReference>
<dbReference type="Pfam" id="PF00753">
    <property type="entry name" value="Lactamase_B"/>
    <property type="match status" value="1"/>
</dbReference>
<feature type="domain" description="Metallo-beta-lactamase" evidence="1">
    <location>
        <begin position="44"/>
        <end position="215"/>
    </location>
</feature>
<gene>
    <name evidence="2" type="ORF">A2704_02150</name>
</gene>
<reference evidence="2 3" key="1">
    <citation type="journal article" date="2016" name="Nat. Commun.">
        <title>Thousands of microbial genomes shed light on interconnected biogeochemical processes in an aquifer system.</title>
        <authorList>
            <person name="Anantharaman K."/>
            <person name="Brown C.T."/>
            <person name="Hug L.A."/>
            <person name="Sharon I."/>
            <person name="Castelle C.J."/>
            <person name="Probst A.J."/>
            <person name="Thomas B.C."/>
            <person name="Singh A."/>
            <person name="Wilkins M.J."/>
            <person name="Karaoz U."/>
            <person name="Brodie E.L."/>
            <person name="Williams K.H."/>
            <person name="Hubbard S.S."/>
            <person name="Banfield J.F."/>
        </authorList>
    </citation>
    <scope>NUCLEOTIDE SEQUENCE [LARGE SCALE GENOMIC DNA]</scope>
</reference>
<protein>
    <recommendedName>
        <fullName evidence="1">Metallo-beta-lactamase domain-containing protein</fullName>
    </recommendedName>
</protein>
<dbReference type="AlphaFoldDB" id="A0A1F6CQ50"/>
<dbReference type="InterPro" id="IPR035681">
    <property type="entry name" value="ComA-like_MBL"/>
</dbReference>
<comment type="caution">
    <text evidence="2">The sequence shown here is derived from an EMBL/GenBank/DDBJ whole genome shotgun (WGS) entry which is preliminary data.</text>
</comment>
<dbReference type="EMBL" id="MFKW01000034">
    <property type="protein sequence ID" value="OGG51247.1"/>
    <property type="molecule type" value="Genomic_DNA"/>
</dbReference>
<dbReference type="CDD" id="cd07731">
    <property type="entry name" value="ComA-like_MBL-fold"/>
    <property type="match status" value="1"/>
</dbReference>
<evidence type="ECO:0000313" key="2">
    <source>
        <dbReference type="EMBL" id="OGG51247.1"/>
    </source>
</evidence>
<dbReference type="PANTHER" id="PTHR30619:SF1">
    <property type="entry name" value="RECOMBINATION PROTEIN 2"/>
    <property type="match status" value="1"/>
</dbReference>
<proteinExistence type="predicted"/>
<dbReference type="PANTHER" id="PTHR30619">
    <property type="entry name" value="DNA INTERNALIZATION/COMPETENCE PROTEIN COMEC/REC2"/>
    <property type="match status" value="1"/>
</dbReference>
<evidence type="ECO:0000313" key="3">
    <source>
        <dbReference type="Proteomes" id="UP000176445"/>
    </source>
</evidence>
<dbReference type="InterPro" id="IPR052159">
    <property type="entry name" value="Competence_DNA_uptake"/>
</dbReference>
<dbReference type="InterPro" id="IPR001279">
    <property type="entry name" value="Metallo-B-lactamas"/>
</dbReference>